<feature type="transmembrane region" description="Helical" evidence="1">
    <location>
        <begin position="93"/>
        <end position="114"/>
    </location>
</feature>
<evidence type="ECO:0000313" key="2">
    <source>
        <dbReference type="EMBL" id="MDN0013362.1"/>
    </source>
</evidence>
<dbReference type="EMBL" id="JAUDZE010000001">
    <property type="protein sequence ID" value="MDN0013362.1"/>
    <property type="molecule type" value="Genomic_DNA"/>
</dbReference>
<keyword evidence="1" id="KW-1133">Transmembrane helix</keyword>
<accession>A0ABT7WKZ6</accession>
<keyword evidence="1" id="KW-0472">Membrane</keyword>
<dbReference type="Proteomes" id="UP001168524">
    <property type="component" value="Unassembled WGS sequence"/>
</dbReference>
<proteinExistence type="predicted"/>
<keyword evidence="1" id="KW-0812">Transmembrane</keyword>
<gene>
    <name evidence="2" type="ORF">QTA56_03780</name>
</gene>
<keyword evidence="3" id="KW-1185">Reference proteome</keyword>
<organism evidence="2 3">
    <name type="scientific">Acinetobacter thutiue</name>
    <dbReference type="NCBI Taxonomy" id="2998078"/>
    <lineage>
        <taxon>Bacteria</taxon>
        <taxon>Pseudomonadati</taxon>
        <taxon>Pseudomonadota</taxon>
        <taxon>Gammaproteobacteria</taxon>
        <taxon>Moraxellales</taxon>
        <taxon>Moraxellaceae</taxon>
        <taxon>Acinetobacter</taxon>
    </lineage>
</organism>
<name>A0ABT7WKZ6_9GAMM</name>
<sequence>MSNVIDGVSIDVPPLESQIITLAHHHRKLLDEAIFHQEIHLGDYCLAQRKRVYDFASHLSPEQKDRFYKIYDGELRNIADDDELHPADAESGVGMFAIFITLVIIAFILYFAFVRTLVNY</sequence>
<comment type="caution">
    <text evidence="2">The sequence shown here is derived from an EMBL/GenBank/DDBJ whole genome shotgun (WGS) entry which is preliminary data.</text>
</comment>
<protein>
    <submittedName>
        <fullName evidence="2">Uncharacterized protein</fullName>
    </submittedName>
</protein>
<reference evidence="2" key="1">
    <citation type="submission" date="2023-06" db="EMBL/GenBank/DDBJ databases">
        <title>Two novel species of Acinetobacter isolated from motorbike repairing workshop in Vietnam.</title>
        <authorList>
            <person name="Le N.T.T."/>
        </authorList>
    </citation>
    <scope>NUCLEOTIDE SEQUENCE</scope>
    <source>
        <strain evidence="2">VNH17</strain>
    </source>
</reference>
<evidence type="ECO:0000256" key="1">
    <source>
        <dbReference type="SAM" id="Phobius"/>
    </source>
</evidence>
<dbReference type="RefSeq" id="WP_267979611.1">
    <property type="nucleotide sequence ID" value="NZ_JAPQKF010000001.1"/>
</dbReference>
<evidence type="ECO:0000313" key="3">
    <source>
        <dbReference type="Proteomes" id="UP001168524"/>
    </source>
</evidence>